<keyword evidence="2" id="KW-1185">Reference proteome</keyword>
<accession>A0ACB6FQC5</accession>
<dbReference type="Proteomes" id="UP000293547">
    <property type="component" value="Unassembled WGS sequence"/>
</dbReference>
<reference evidence="1 2" key="1">
    <citation type="journal article" date="2019" name="bioRxiv">
        <title>Genomics, evolutionary history and diagnostics of the Alternaria alternata species group including apple and Asian pear pathotypes.</title>
        <authorList>
            <person name="Armitage A.D."/>
            <person name="Cockerton H.M."/>
            <person name="Sreenivasaprasad S."/>
            <person name="Woodhall J.W."/>
            <person name="Lane C.R."/>
            <person name="Harrison R.J."/>
            <person name="Clarkson J.P."/>
        </authorList>
    </citation>
    <scope>NUCLEOTIDE SEQUENCE [LARGE SCALE GENOMIC DNA]</scope>
    <source>
        <strain evidence="1 2">FERA 650</strain>
    </source>
</reference>
<dbReference type="EMBL" id="PDWZ02000004">
    <property type="protein sequence ID" value="KAB2106647.1"/>
    <property type="molecule type" value="Genomic_DNA"/>
</dbReference>
<comment type="caution">
    <text evidence="1">The sequence shown here is derived from an EMBL/GenBank/DDBJ whole genome shotgun (WGS) entry which is preliminary data.</text>
</comment>
<evidence type="ECO:0000313" key="2">
    <source>
        <dbReference type="Proteomes" id="UP000293547"/>
    </source>
</evidence>
<organism evidence="1 2">
    <name type="scientific">Alternaria gaisen</name>
    <dbReference type="NCBI Taxonomy" id="167740"/>
    <lineage>
        <taxon>Eukaryota</taxon>
        <taxon>Fungi</taxon>
        <taxon>Dikarya</taxon>
        <taxon>Ascomycota</taxon>
        <taxon>Pezizomycotina</taxon>
        <taxon>Dothideomycetes</taxon>
        <taxon>Pleosporomycetidae</taxon>
        <taxon>Pleosporales</taxon>
        <taxon>Pleosporineae</taxon>
        <taxon>Pleosporaceae</taxon>
        <taxon>Alternaria</taxon>
        <taxon>Alternaria sect. Alternaria</taxon>
    </lineage>
</organism>
<protein>
    <submittedName>
        <fullName evidence="1">Uncharacterized protein</fullName>
    </submittedName>
</protein>
<sequence>MNATNTPLAVVQEFNDLMEHMRVFMDRAGQVSEK</sequence>
<evidence type="ECO:0000313" key="1">
    <source>
        <dbReference type="EMBL" id="KAB2106647.1"/>
    </source>
</evidence>
<proteinExistence type="predicted"/>
<name>A0ACB6FQC5_9PLEO</name>
<gene>
    <name evidence="1" type="ORF">AG0111_0g4865</name>
</gene>